<dbReference type="Pfam" id="PF25504">
    <property type="entry name" value="HEAT_5MP1_2"/>
    <property type="match status" value="1"/>
</dbReference>
<dbReference type="SUPFAM" id="SSF48371">
    <property type="entry name" value="ARM repeat"/>
    <property type="match status" value="1"/>
</dbReference>
<gene>
    <name evidence="5" type="primary">LOC115887357</name>
</gene>
<evidence type="ECO:0000313" key="5">
    <source>
        <dbReference type="RefSeq" id="XP_030762638.1"/>
    </source>
</evidence>
<protein>
    <submittedName>
        <fullName evidence="5">Protein krasavietz</fullName>
    </submittedName>
</protein>
<dbReference type="RefSeq" id="XP_030762638.1">
    <property type="nucleotide sequence ID" value="XM_030906778.1"/>
</dbReference>
<dbReference type="OrthoDB" id="1727522at2759"/>
<dbReference type="PANTHER" id="PTHR14208">
    <property type="entry name" value="BASIC LEUCINE ZIPPER AND W2 DOMAIN-CONTAINING PROTEIN"/>
    <property type="match status" value="1"/>
</dbReference>
<reference evidence="5" key="1">
    <citation type="submission" date="2025-08" db="UniProtKB">
        <authorList>
            <consortium name="RefSeq"/>
        </authorList>
    </citation>
    <scope>IDENTIFICATION</scope>
    <source>
        <tissue evidence="5">Gonads</tissue>
    </source>
</reference>
<keyword evidence="4" id="KW-1185">Reference proteome</keyword>
<dbReference type="GO" id="GO:0016020">
    <property type="term" value="C:membrane"/>
    <property type="evidence" value="ECO:0007669"/>
    <property type="project" value="TreeGrafter"/>
</dbReference>
<evidence type="ECO:0000259" key="3">
    <source>
        <dbReference type="PROSITE" id="PS51363"/>
    </source>
</evidence>
<evidence type="ECO:0000256" key="2">
    <source>
        <dbReference type="SAM" id="MobiDB-lite"/>
    </source>
</evidence>
<dbReference type="GeneID" id="115887357"/>
<dbReference type="CTD" id="40680"/>
<dbReference type="FunCoup" id="A0A6J2YFB4">
    <property type="interactions" value="1528"/>
</dbReference>
<dbReference type="InterPro" id="IPR043510">
    <property type="entry name" value="W2_5MP1/2"/>
</dbReference>
<dbReference type="GO" id="GO:0005737">
    <property type="term" value="C:cytoplasm"/>
    <property type="evidence" value="ECO:0007669"/>
    <property type="project" value="TreeGrafter"/>
</dbReference>
<feature type="domain" description="W2" evidence="3">
    <location>
        <begin position="252"/>
        <end position="419"/>
    </location>
</feature>
<dbReference type="SMART" id="SM00515">
    <property type="entry name" value="eIF5C"/>
    <property type="match status" value="1"/>
</dbReference>
<name>A0A6J2YFB4_SITOR</name>
<sequence length="423" mass="49165">MSQKVEKPVLSGQRIKTRKRDEKERYDPTGFRDAIISGLDKSGANDFEAISRYLDLGGNKLDYRRYGECLFDILIAGGILVPGGSLSQEGDGPHKTDACIFNSSDEINMEEMKNWEQVFIKLMRRYKYLEKIFQDEIKKILMFVKYFKQTDRKKLAAMLSLWISNGSVPFAAVLVLNNSHLVKDHLALDFLIDIFKYWSTERGVNSLYSAVRKANLEQHFSTFIPDTKQSQVYFRNAFQENGLEEILKLYEDQHQQAAKKELQSLLADALAENKPLRDVIAEIKDIAVRDNIQPHETVCIIWTTVMDIPEWSKKEELVTDQAVRHLKQYTVLFSAFTNGARAELSLLLKVQEYCYSNMTFMRAFQKIIMLFYKTDVISEQAILKWYKQDYNVKGKMMFVDQMKQFVEWLQNAEEETDSDAESD</sequence>
<dbReference type="AlphaFoldDB" id="A0A6J2YFB4"/>
<dbReference type="CDD" id="cd11560">
    <property type="entry name" value="W2_eIF5C_like"/>
    <property type="match status" value="1"/>
</dbReference>
<dbReference type="GO" id="GO:0006417">
    <property type="term" value="P:regulation of translation"/>
    <property type="evidence" value="ECO:0007669"/>
    <property type="project" value="UniProtKB-ARBA"/>
</dbReference>
<accession>A0A6J2YFB4</accession>
<dbReference type="Proteomes" id="UP000504635">
    <property type="component" value="Unplaced"/>
</dbReference>
<dbReference type="InterPro" id="IPR003307">
    <property type="entry name" value="W2_domain"/>
</dbReference>
<comment type="similarity">
    <text evidence="1">Belongs to the BZW family.</text>
</comment>
<organism evidence="4 5">
    <name type="scientific">Sitophilus oryzae</name>
    <name type="common">Rice weevil</name>
    <name type="synonym">Curculio oryzae</name>
    <dbReference type="NCBI Taxonomy" id="7048"/>
    <lineage>
        <taxon>Eukaryota</taxon>
        <taxon>Metazoa</taxon>
        <taxon>Ecdysozoa</taxon>
        <taxon>Arthropoda</taxon>
        <taxon>Hexapoda</taxon>
        <taxon>Insecta</taxon>
        <taxon>Pterygota</taxon>
        <taxon>Neoptera</taxon>
        <taxon>Endopterygota</taxon>
        <taxon>Coleoptera</taxon>
        <taxon>Polyphaga</taxon>
        <taxon>Cucujiformia</taxon>
        <taxon>Curculionidae</taxon>
        <taxon>Dryophthorinae</taxon>
        <taxon>Sitophilus</taxon>
    </lineage>
</organism>
<dbReference type="KEGG" id="soy:115887357"/>
<proteinExistence type="inferred from homology"/>
<dbReference type="InterPro" id="IPR051245">
    <property type="entry name" value="eIF5-mimic_regulator"/>
</dbReference>
<dbReference type="InParanoid" id="A0A6J2YFB4"/>
<dbReference type="FunFam" id="1.25.40.180:FF:000006">
    <property type="entry name" value="Basic leucine zipper and W2 domain-containing protein 1"/>
    <property type="match status" value="1"/>
</dbReference>
<dbReference type="PROSITE" id="PS51363">
    <property type="entry name" value="W2"/>
    <property type="match status" value="1"/>
</dbReference>
<dbReference type="Gene3D" id="1.25.40.180">
    <property type="match status" value="1"/>
</dbReference>
<dbReference type="PANTHER" id="PTHR14208:SF2">
    <property type="entry name" value="PROTEIN KRASAVIETZ"/>
    <property type="match status" value="1"/>
</dbReference>
<evidence type="ECO:0000313" key="4">
    <source>
        <dbReference type="Proteomes" id="UP000504635"/>
    </source>
</evidence>
<dbReference type="Pfam" id="PF02020">
    <property type="entry name" value="W2"/>
    <property type="match status" value="1"/>
</dbReference>
<evidence type="ECO:0000256" key="1">
    <source>
        <dbReference type="ARBA" id="ARBA00008151"/>
    </source>
</evidence>
<feature type="region of interest" description="Disordered" evidence="2">
    <location>
        <begin position="1"/>
        <end position="26"/>
    </location>
</feature>
<dbReference type="InterPro" id="IPR016024">
    <property type="entry name" value="ARM-type_fold"/>
</dbReference>
<dbReference type="InterPro" id="IPR057397">
    <property type="entry name" value="HEAT_5MP1_2"/>
</dbReference>